<dbReference type="InterPro" id="IPR054517">
    <property type="entry name" value="SPEF2_D5"/>
</dbReference>
<evidence type="ECO:0000259" key="4">
    <source>
        <dbReference type="Pfam" id="PF22946"/>
    </source>
</evidence>
<dbReference type="PANTHER" id="PTHR14919">
    <property type="entry name" value="KPL2-RELATED"/>
    <property type="match status" value="1"/>
</dbReference>
<comment type="similarity">
    <text evidence="1">Belongs to the adenylate kinase family.</text>
</comment>
<keyword evidence="2" id="KW-0175">Coiled coil</keyword>
<feature type="coiled-coil region" evidence="2">
    <location>
        <begin position="330"/>
        <end position="361"/>
    </location>
</feature>
<feature type="compositionally biased region" description="Pro residues" evidence="3">
    <location>
        <begin position="1113"/>
        <end position="1127"/>
    </location>
</feature>
<dbReference type="InterPro" id="IPR056199">
    <property type="entry name" value="SPEF2_C"/>
</dbReference>
<dbReference type="Gene3D" id="3.40.50.300">
    <property type="entry name" value="P-loop containing nucleotide triphosphate hydrolases"/>
    <property type="match status" value="1"/>
</dbReference>
<evidence type="ECO:0000256" key="3">
    <source>
        <dbReference type="SAM" id="MobiDB-lite"/>
    </source>
</evidence>
<reference evidence="7" key="1">
    <citation type="journal article" date="2015" name="PLoS Genet.">
        <title>Genome Sequence and Transcriptome Analyses of Chrysochromulina tobin: Metabolic Tools for Enhanced Algal Fitness in the Prominent Order Prymnesiales (Haptophyceae).</title>
        <authorList>
            <person name="Hovde B.T."/>
            <person name="Deodato C.R."/>
            <person name="Hunsperger H.M."/>
            <person name="Ryken S.A."/>
            <person name="Yost W."/>
            <person name="Jha R.K."/>
            <person name="Patterson J."/>
            <person name="Monnat R.J. Jr."/>
            <person name="Barlow S.B."/>
            <person name="Starkenburg S.R."/>
            <person name="Cattolico R.A."/>
        </authorList>
    </citation>
    <scope>NUCLEOTIDE SEQUENCE</scope>
    <source>
        <strain evidence="7">CCMP291</strain>
    </source>
</reference>
<dbReference type="Pfam" id="PF24082">
    <property type="entry name" value="SPEF2_C"/>
    <property type="match status" value="1"/>
</dbReference>
<feature type="domain" description="CPC1/SPEF2" evidence="4">
    <location>
        <begin position="373"/>
        <end position="506"/>
    </location>
</feature>
<protein>
    <submittedName>
        <fullName evidence="6">Sperm flagellar protein 2</fullName>
    </submittedName>
</protein>
<dbReference type="InterPro" id="IPR027417">
    <property type="entry name" value="P-loop_NTPase"/>
</dbReference>
<proteinExistence type="inferred from homology"/>
<dbReference type="SUPFAM" id="SSF57774">
    <property type="entry name" value="Microbial and mitochondrial ADK, insert 'zinc finger' domain"/>
    <property type="match status" value="1"/>
</dbReference>
<dbReference type="InterPro" id="IPR052634">
    <property type="entry name" value="Sperm_flagellar-bone_growth"/>
</dbReference>
<dbReference type="OrthoDB" id="535826at2759"/>
<feature type="domain" description="SPEF2 C-terminal" evidence="5">
    <location>
        <begin position="1283"/>
        <end position="1460"/>
    </location>
</feature>
<dbReference type="PANTHER" id="PTHR14919:SF0">
    <property type="entry name" value="SPERM FLAGELLAR PROTEIN 2"/>
    <property type="match status" value="1"/>
</dbReference>
<dbReference type="Gene3D" id="1.10.418.10">
    <property type="entry name" value="Calponin-like domain"/>
    <property type="match status" value="1"/>
</dbReference>
<comment type="caution">
    <text evidence="6">The sequence shown here is derived from an EMBL/GenBank/DDBJ whole genome shotgun (WGS) entry which is preliminary data.</text>
</comment>
<dbReference type="InterPro" id="IPR036872">
    <property type="entry name" value="CH_dom_sf"/>
</dbReference>
<keyword evidence="6" id="KW-0969">Cilium</keyword>
<feature type="region of interest" description="Disordered" evidence="3">
    <location>
        <begin position="759"/>
        <end position="791"/>
    </location>
</feature>
<feature type="region of interest" description="Disordered" evidence="3">
    <location>
        <begin position="1111"/>
        <end position="1146"/>
    </location>
</feature>
<dbReference type="Proteomes" id="UP000037460">
    <property type="component" value="Unassembled WGS sequence"/>
</dbReference>
<sequence length="1565" mass="169334">MELLKAWANETLPSSCRQIDHFEGDLCNGYLLGVLLDEHGLLPQGTQLQDSEAPSVKVANLTAIQQPLLDLGVKFNSKLANDLMTETKGVGINMMYQLKLGLENAKTGGGGKPVVRRGKKEAVLLGSTLKATRPMLTTHERMQADHFEGLVKQQVQDPKQLAQALSLSKFTEHMIEQQRRDEELDELRAKQYTAMVAQRRQLELAKLHEGQRLMSEWQADGYAKHQINLTRRKEDEKAKLRFELTVRTKHAATLAKTHEFHTLDMQQGVHEFESTLRRLQSDGPSSDDAAADTMRVEVGAAEHLMKLEAMLPSAASMDAEAKQYLGRLRVKRLEEEAGRKEREMRRRKVMLEQDAAQAQLEEKRCEELVLSKLARQSQEERQIGEQLWIARKEKDAMRHNRELRDQQLAEAARQSELARRAHDRALGEHARQEYMERLAREREAAAENESARQAVTRQKHEATCRRIAEQLVALAGRVVDFRATAAPLMPPKVMRDWTALFKAGVPLDGPIDVDTPHIEELPEAPATALAETEAMLHAAELDTYLIGAADWSVPALSLVRVPADVAVAEVLSSDATLHPAPAESGCAQTGRMVLECIEACMPPPPVSEHASLPDQMVKVALLGRPYSGTSLQAQKLVTSHRLFAILPAEVVAASVAACKRYDEQLAATKAAAAAGLEGEAAEAAAAAAAAAVEPPAHVPLELARRAAAALPGPVPDDVLVGLIVGAIEAIDHVSYAGFVLDDFPKTVAQALLLEKALTGFEPPPKEPPKKGSKVAPPPPADDPSKPPRVPGLDCVLRLDLPEETARRRALGRRLDPKTGTIYHLEFEPPQETEDELGPTFDGINGRLVHVEGAADAEATLPMALVAYKDAEAALAEWYGPSEGVTPAPAPGYGLNLLASVGGEASIEEVSERIGVAIAEKLQLKRERLAALAPESHEVLFAQWQALEKAYVSAMSSTFGTMRKLQWHALQRVCSCRNEFVELLTGPDQREAEALNAQQKFNAMPIELRLVDHGKAELHMIASDLQEALYAHSDRRRAECEAMLASMASDGWLPSHALQLTQALLALVQAEADRYSSTCGLVHAYLSLKAERTLPFAPPPLAEVAVAEAVEMNVPPPGDGAPPPPPPDAKGGKGAPPAKGGKDAKGAAPVAAVSPQATLAQAALRFAEYVALLHSVLLGERAKLRRRLVAILRYGCGAVEGLREQVAGTFKQLDGWLGQRQKAESVAGNSLVGLMRSAIEAEATLPLSLQLQGDQLIIDESLLMLPPEPPPPVPPPRQDPLADQFTVVQLQRLAKSLKASADGAFLTGSALKDVLSRLGAAGFDASSPPLPEQWWPLGPSQYEQLVALFCPPGSPQVAWADVLFALAALPPPSEGAIVKMLNAAAALAGKHLDPTMPARVGLKLSKAQYDELPLWIQEGRPPVPPGAYDVIGATKAVLFEALSVDDTVDVQQLLLYACDTPAKAFACLGFHTQRMLDVAGMYELLHRTPAASSLEPPEHLDPYSRATLARLFTDLKLSKTDKAPYAAVVSHPSGAAMLRGCVAYKPKDVYAKVGEITGAAGRSLLL</sequence>
<feature type="compositionally biased region" description="Pro residues" evidence="3">
    <location>
        <begin position="775"/>
        <end position="789"/>
    </location>
</feature>
<evidence type="ECO:0000259" key="5">
    <source>
        <dbReference type="Pfam" id="PF24082"/>
    </source>
</evidence>
<evidence type="ECO:0000313" key="6">
    <source>
        <dbReference type="EMBL" id="KOO21668.1"/>
    </source>
</evidence>
<dbReference type="GO" id="GO:0004017">
    <property type="term" value="F:AMP kinase activity"/>
    <property type="evidence" value="ECO:0007669"/>
    <property type="project" value="InterPro"/>
</dbReference>
<organism evidence="6 7">
    <name type="scientific">Chrysochromulina tobinii</name>
    <dbReference type="NCBI Taxonomy" id="1460289"/>
    <lineage>
        <taxon>Eukaryota</taxon>
        <taxon>Haptista</taxon>
        <taxon>Haptophyta</taxon>
        <taxon>Prymnesiophyceae</taxon>
        <taxon>Prymnesiales</taxon>
        <taxon>Chrysochromulinaceae</taxon>
        <taxon>Chrysochromulina</taxon>
    </lineage>
</organism>
<accession>A0A0M0J620</accession>
<evidence type="ECO:0000313" key="7">
    <source>
        <dbReference type="Proteomes" id="UP000037460"/>
    </source>
</evidence>
<keyword evidence="6" id="KW-0966">Cell projection</keyword>
<dbReference type="Pfam" id="PF22946">
    <property type="entry name" value="SPEF2_D5"/>
    <property type="match status" value="1"/>
</dbReference>
<name>A0A0M0J620_9EUKA</name>
<keyword evidence="7" id="KW-1185">Reference proteome</keyword>
<evidence type="ECO:0000256" key="2">
    <source>
        <dbReference type="SAM" id="Coils"/>
    </source>
</evidence>
<dbReference type="InterPro" id="IPR036193">
    <property type="entry name" value="ADK_active_lid_dom_sf"/>
</dbReference>
<dbReference type="EMBL" id="JWZX01003344">
    <property type="protein sequence ID" value="KOO21668.1"/>
    <property type="molecule type" value="Genomic_DNA"/>
</dbReference>
<gene>
    <name evidence="6" type="ORF">Ctob_000927</name>
</gene>
<evidence type="ECO:0000256" key="1">
    <source>
        <dbReference type="ARBA" id="ARBA00007220"/>
    </source>
</evidence>
<keyword evidence="6" id="KW-0282">Flagellum</keyword>
<dbReference type="SUPFAM" id="SSF52540">
    <property type="entry name" value="P-loop containing nucleoside triphosphate hydrolases"/>
    <property type="match status" value="1"/>
</dbReference>
<feature type="coiled-coil region" evidence="2">
    <location>
        <begin position="389"/>
        <end position="451"/>
    </location>
</feature>